<feature type="compositionally biased region" description="Basic residues" evidence="1">
    <location>
        <begin position="3034"/>
        <end position="3043"/>
    </location>
</feature>
<organism evidence="2 3">
    <name type="scientific">Blattamonas nauphoetae</name>
    <dbReference type="NCBI Taxonomy" id="2049346"/>
    <lineage>
        <taxon>Eukaryota</taxon>
        <taxon>Metamonada</taxon>
        <taxon>Preaxostyla</taxon>
        <taxon>Oxymonadida</taxon>
        <taxon>Blattamonas</taxon>
    </lineage>
</organism>
<feature type="compositionally biased region" description="Polar residues" evidence="1">
    <location>
        <begin position="2613"/>
        <end position="2633"/>
    </location>
</feature>
<feature type="region of interest" description="Disordered" evidence="1">
    <location>
        <begin position="70"/>
        <end position="271"/>
    </location>
</feature>
<feature type="compositionally biased region" description="Basic and acidic residues" evidence="1">
    <location>
        <begin position="2980"/>
        <end position="2993"/>
    </location>
</feature>
<feature type="compositionally biased region" description="Low complexity" evidence="1">
    <location>
        <begin position="2579"/>
        <end position="2599"/>
    </location>
</feature>
<feature type="region of interest" description="Disordered" evidence="1">
    <location>
        <begin position="3170"/>
        <end position="3220"/>
    </location>
</feature>
<accession>A0ABQ9XTI7</accession>
<feature type="region of interest" description="Disordered" evidence="1">
    <location>
        <begin position="3442"/>
        <end position="3463"/>
    </location>
</feature>
<feature type="compositionally biased region" description="Low complexity" evidence="1">
    <location>
        <begin position="2348"/>
        <end position="2371"/>
    </location>
</feature>
<feature type="compositionally biased region" description="Acidic residues" evidence="1">
    <location>
        <begin position="852"/>
        <end position="862"/>
    </location>
</feature>
<feature type="compositionally biased region" description="Basic and acidic residues" evidence="1">
    <location>
        <begin position="2547"/>
        <end position="2560"/>
    </location>
</feature>
<comment type="caution">
    <text evidence="2">The sequence shown here is derived from an EMBL/GenBank/DDBJ whole genome shotgun (WGS) entry which is preliminary data.</text>
</comment>
<sequence>MAYTSITDKIKLAFPHDETTQQILFGVLHELTEGNQDEWTVFKSFDSHLTDHQDLREDFLALYNQRYSPKPSSNQVPVLQLPTNPIPQSSEPLSGQHTPVTPVPPSPFSTSQNSSFFHPVAGRMPTSSPPSLSTGSFHGSPVQSNFTKNPIIANQLTSSSSISPGGLQQFPSQQDTTHFTATSQFETPPESPQQADYPSQSKKKKKRKAVFGMKRRRPNMNTSASDYNPTPQKTRRTQLSPPQGSPYSVDQTSPQQPRRLRSPRLGSLADLAPPVPIEPPLFPPEQNYLGLADLEDAFQKPMNLPPDLLHAMTQFDDLKNDTDHAFIIVTPTDPRHQASSLTTQFMNGPETRHEYITLMQLKSVLSDEEYFRLLQTLHSVCKKSIKQSPSKASPVKRLDERSANNAVLSLFSFLSTILSSHKSRGLSSSSHVDFHTPVPNVSSDSIPFFLSSPEPTTSSIVPLHHQFGSILPDPDWMDPSHPVSSILSLMKIDKAQFQDYLRQKASGILEQREDLRNRELDGEDVSAEMEALLSSQPLLIDSDYSDSPTPTTFQLASTIHAYRKITPSLTTTTPSPSPCASATSFARSPSPSRLSPSNGIVHPLIPPQLAYKGRSYSILPASEETPINVDPLNLLPTPFQKRKESRRTVRNRKKGGVKGDSVISFEKLNETEKFQRKEAEKELQLHAMITNTAIEAVFKVFEKIVKESSGENGNTLPQTVSPASVETILQTMGRTLTDLVALPLPTPFSSSSPLLHNLLLSHPTGRELSFSAADKSVHDLLQFRDEDEREVTDIWLNRLKSTLTKLIPLVNMIKYLNDEFKESKEDIRNYHQEQKLMREKRRTERRSKRVDSDDEKPTDEPVEPTATPTKVKREHSGMMKMVSYDKTQSMDQFLAAYRDATLQMNRLCSINMRQSMEATNWKTLHALYSSPHVPLSLRSLHQNHNGNGRSAAGQMQQLSMFDEFARFIRSEAIHALPRIVPRLRMAELLLTSKRVGPESGQTPLTTILKETEKWRRTKCIVPERWLADDPLGSLDEPSTLDKDKNPSVPIKRCLSPLDLAQAKALLTVPLANRTTKLKFGVSLDGMFEQPSSKGDAISLHPLPPTQPKLLVSPLSVLPFTNTAFPPPPLSVFLLSIVSSLHKHAAKAVNLNSNNLRVRTPTNPSTPVSPKQEVELDMFIPSSHTLVTELSTPRTLSLHLAIPNHVSNHHKTTPDLLTPQHRHQFLLPTPPILSTNTSAPHSHSFVTLATLFSLQIVSNWSTIQQKAEKKNNTQPVLLRPFQSLAAVPQYPLSRTFSSPQPPPPELPSLTERRATSPAATTQPAITNPIEPVTTPDLSQPESFAEPEFALPPYITEPVAMNTITFIVDILLESFFSDEVFMKSKETRLWHTLLKHIKHIRLLHRKVEKARKVVHMDQIGQETVSALERMISEEEKVCVTLFGSIQKLQTRTKYLETHNHFMLPLFLNTSLFILLDNLLSLITLLSNTQAIIDDATYRPFIPSPNLHFTHLITSSLHDEANSEQQLSHSLSTDSSNPKHAVFTELFSDLSRISHLPMVVPLSSSATQPSQESIEYASLFSPTTDEIGDSDSPLVNTSPTSDQNPSFCSDLISVLSPLSFTFCRTNHCAYSFSVSNDPNSPRDTDSPTTPTYLTPSKNRILPSPLISTTTPLHEETTKAQAIPASKWFFTSFFSLLKQGWPFNTAPADGRQTQLGESMKRFHQTLQTSFGQVVTQAKLVGLEGECVKVAKALVDVSNDKQALLLLGLFAESKKWNEQKLTQTNLEPINPKAEAIVNSAVEWMSESQPNAACTNLVSSPEFKSLALPFFSSLYSSAVDSANDADSSSPLAKMILSFADLPRTPSFEGIMTSVQPIQSRLFTPSIPFNIHKALPSNRKHAFTGRHTLNNPPPLKAPTFTPNSLAALRLSSSLQNSDSGFGPIEHRYLSKAMSIINTPFFAQTNTMQVVYPLTVSYSNRSKILTVEQIDANALSIISLGIHVNRSRHFNLTNTFIKPRSVLPVTELHTGSLMLVDENEKQQPSPLFMSFHPIILNTQNLSPAGVLSRQTRSSARRPHSPQPFISSSQTPRQSYSRPSTSPQPALIQPSLSPATEDVEEPMSPSIVAHTHRLFKKPALVEKMRKKAEEKKAEVNMQPMLQRHPPLSPPLTPQSMVAPSKPSLFSIPQIQSFTLPSTRSKPKTLQPPKLAPRPTPQIPINKRPLTVFESVTSAPLAKPKVTPQPQSPTKSRAQSPSASLLAGQTLFITHQNEIATVQIQPSQMVHPLAHSAKKSGNAMTSSKRPSLSMSPMRQEQKKQFTPSPPSAERIAQPVTPSRQQIQLSPTTRSDQFHMSARLHTPTTTRTCLSSSPSLSPSQRTPPAMIEYEEKIVLSRKYKYVMKGRTRMRVEVEPPEFVEKIVRRRYNPSRTPSNDDHLWRRVPKDQVDKYPMEESGSEPMTPDSMISVHNEGLLSTEPERRRVSEPIQFRDKTTTPPYLRRSTEHAHESAVASPRVVQNRLSLQFEEVNLPVLRFTNSTTAEGVQTRDMILEIPEVLGKDEETEGTHDEQAVPATEPAMVKEPAKETQDSLSQNSSSSIQFSSLSRQSQEQTPSESKEEGDTHTPSNSIAQEPIPNTQPSQARSPSPEPVLPPSGPLSQPLQAEQDVLMSSDQTPYLNKASVPSDDSETSQLPIQTTPAPVRISPSHSRPPTPPISVNKSPLSQPTTSSPHRPSELTPSPLPFSPVPYPPHTAPTVTPPPSTSLEAPSSPSPPSSPSDSSSSAFLSQLTSGETPAPVSETDDFFNTPQASLIKRQSQDSPKQEQKEEKEEESEEQESEDDMDFLQSTAPSSPAARSSPDTPRSASTSPDFLSDLEGMKDEAGESLGAAQPMVFEPIPPLAPPAPSLMRPKEEEEKEPTTEMLIDQTETIESDVQKKEEESIVADEPVPLPAIKSEENSLPPSESQDDSGTIDDSAESAPKSNTFAPKPDPQLDPHPHSRRDLISSDAELFSSSDDAHPPIPRSSLTDSNGDEYTLPTSQSMVGLKKKKPRKSARFSANRSSKKKRMERQQKMLNEQMEQERTNSEVTAKPKTKKKGRNIKATKEEKTNSVFQPSTPQAGGKKKKMLMKQPPFGANKPGLLLMPLTPRSTPQQHPLTPQLRGQQLATSLTGLNVTASLLQPLTSTSSTTQPSTPQPSVSLRSRRTSLSPSPNVGNDRGQSPTTSPHLSLISTRSTQVPLPFSISLHSLVSTLIIPAKPNQTVSPAEARVTPQKGRPPNDPPETQSISFNGIVMHIVDAERQLRFAARDIDTLSSYDLGRLVFVLKLLVLTLIGPDNKLNLLSEDVLTRFLDFAMSKYDGMNVGDEEREWRETARMRMSPAPHVGTDKVIPVSSSVPRWQQYSSDMEERKNRDHTTLISIPALGMIDGQPVFPTFCAVDGISITNFNLNSVERTPLSGTNMDERRREREREKKERLEREMAQLGNKKGASLWAKSSLGSDGQEIKEDVKEDSDEWWDEAEPIIESRMRDELSSLPSLETEMENRRKACLVSRAQQKLIAKKKAEIVESYFSSLSLTLPTLYPSHPPAIPSPPPPDFTPVCFSNTGIVQVVIAYPSAHLGLLQRASVADCWKTNSKKTEEPVSSNHDNPPPPASPEASLVQPLNNISKHAQAVQTLPSTAPSVCFTPFISVPTPQQPSYGVISSPSFLRSTLSARKLKSTQRTGTSFRIDRPTGLLLFTPIQIDFCVIHRS</sequence>
<feature type="region of interest" description="Disordered" evidence="1">
    <location>
        <begin position="3623"/>
        <end position="3645"/>
    </location>
</feature>
<feature type="compositionally biased region" description="Polar residues" evidence="1">
    <location>
        <begin position="169"/>
        <end position="200"/>
    </location>
</feature>
<dbReference type="Proteomes" id="UP001281761">
    <property type="component" value="Unassembled WGS sequence"/>
</dbReference>
<feature type="compositionally biased region" description="Polar residues" evidence="1">
    <location>
        <begin position="2075"/>
        <end position="2105"/>
    </location>
</feature>
<feature type="compositionally biased region" description="Polar residues" evidence="1">
    <location>
        <begin position="219"/>
        <end position="250"/>
    </location>
</feature>
<feature type="compositionally biased region" description="Acidic residues" evidence="1">
    <location>
        <begin position="2818"/>
        <end position="2832"/>
    </location>
</feature>
<dbReference type="EMBL" id="JARBJD010000074">
    <property type="protein sequence ID" value="KAK2954797.1"/>
    <property type="molecule type" value="Genomic_DNA"/>
</dbReference>
<protein>
    <submittedName>
        <fullName evidence="2">Uncharacterized protein</fullName>
    </submittedName>
</protein>
<feature type="compositionally biased region" description="Low complexity" evidence="1">
    <location>
        <begin position="569"/>
        <end position="597"/>
    </location>
</feature>
<feature type="compositionally biased region" description="Polar residues" evidence="1">
    <location>
        <begin position="2325"/>
        <end position="2340"/>
    </location>
</feature>
<evidence type="ECO:0000256" key="1">
    <source>
        <dbReference type="SAM" id="MobiDB-lite"/>
    </source>
</evidence>
<feature type="compositionally biased region" description="Low complexity" evidence="1">
    <location>
        <begin position="3170"/>
        <end position="3200"/>
    </location>
</feature>
<feature type="compositionally biased region" description="Polar residues" evidence="1">
    <location>
        <begin position="3206"/>
        <end position="3220"/>
    </location>
</feature>
<feature type="compositionally biased region" description="Basic and acidic residues" evidence="1">
    <location>
        <begin position="2898"/>
        <end position="2908"/>
    </location>
</feature>
<feature type="region of interest" description="Disordered" evidence="1">
    <location>
        <begin position="2482"/>
        <end position="2503"/>
    </location>
</feature>
<feature type="compositionally biased region" description="Polar residues" evidence="1">
    <location>
        <begin position="2679"/>
        <end position="2688"/>
    </location>
</feature>
<dbReference type="PANTHER" id="PTHR24216">
    <property type="entry name" value="PAXILLIN-RELATED"/>
    <property type="match status" value="1"/>
</dbReference>
<feature type="region of interest" description="Disordered" evidence="1">
    <location>
        <begin position="2224"/>
        <end position="2249"/>
    </location>
</feature>
<gene>
    <name evidence="2" type="ORF">BLNAU_10282</name>
</gene>
<feature type="region of interest" description="Disordered" evidence="1">
    <location>
        <begin position="2057"/>
        <end position="2122"/>
    </location>
</feature>
<feature type="compositionally biased region" description="Polar residues" evidence="1">
    <location>
        <begin position="2234"/>
        <end position="2249"/>
    </location>
</feature>
<feature type="region of interest" description="Disordered" evidence="1">
    <location>
        <begin position="569"/>
        <end position="600"/>
    </location>
</feature>
<feature type="compositionally biased region" description="Basic residues" evidence="1">
    <location>
        <begin position="201"/>
        <end position="218"/>
    </location>
</feature>
<feature type="compositionally biased region" description="Basic residues" evidence="1">
    <location>
        <begin position="3080"/>
        <end position="3090"/>
    </location>
</feature>
<feature type="region of interest" description="Disordered" evidence="1">
    <location>
        <begin position="2418"/>
        <end position="2456"/>
    </location>
</feature>
<name>A0ABQ9XTI7_9EUKA</name>
<feature type="region of interest" description="Disordered" evidence="1">
    <location>
        <begin position="831"/>
        <end position="872"/>
    </location>
</feature>
<feature type="compositionally biased region" description="Acidic residues" evidence="1">
    <location>
        <begin position="2954"/>
        <end position="2965"/>
    </location>
</feature>
<keyword evidence="3" id="KW-1185">Reference proteome</keyword>
<feature type="compositionally biased region" description="Low complexity" evidence="1">
    <location>
        <begin position="125"/>
        <end position="136"/>
    </location>
</feature>
<feature type="compositionally biased region" description="Basic and acidic residues" evidence="1">
    <location>
        <begin position="2423"/>
        <end position="2442"/>
    </location>
</feature>
<feature type="compositionally biased region" description="Polar residues" evidence="1">
    <location>
        <begin position="2288"/>
        <end position="2304"/>
    </location>
</feature>
<feature type="compositionally biased region" description="Polar residues" evidence="1">
    <location>
        <begin position="3098"/>
        <end position="3107"/>
    </location>
</feature>
<feature type="region of interest" description="Disordered" evidence="1">
    <location>
        <begin position="2279"/>
        <end position="2371"/>
    </location>
</feature>
<feature type="compositionally biased region" description="Low complexity" evidence="1">
    <location>
        <begin position="2836"/>
        <end position="2859"/>
    </location>
</feature>
<feature type="compositionally biased region" description="Polar residues" evidence="1">
    <location>
        <begin position="3136"/>
        <end position="3149"/>
    </location>
</feature>
<feature type="compositionally biased region" description="Pro residues" evidence="1">
    <location>
        <begin position="2885"/>
        <end position="2894"/>
    </location>
</feature>
<proteinExistence type="predicted"/>
<feature type="region of interest" description="Disordered" evidence="1">
    <location>
        <begin position="3249"/>
        <end position="3273"/>
    </location>
</feature>
<feature type="region of interest" description="Disordered" evidence="1">
    <location>
        <begin position="2546"/>
        <end position="3149"/>
    </location>
</feature>
<feature type="region of interest" description="Disordered" evidence="1">
    <location>
        <begin position="2186"/>
        <end position="2211"/>
    </location>
</feature>
<feature type="region of interest" description="Disordered" evidence="1">
    <location>
        <begin position="1291"/>
        <end position="1339"/>
    </location>
</feature>
<feature type="compositionally biased region" description="Polar residues" evidence="1">
    <location>
        <begin position="141"/>
        <end position="163"/>
    </location>
</feature>
<evidence type="ECO:0000313" key="2">
    <source>
        <dbReference type="EMBL" id="KAK2954797.1"/>
    </source>
</evidence>
<feature type="compositionally biased region" description="Polar residues" evidence="1">
    <location>
        <begin position="2705"/>
        <end position="2721"/>
    </location>
</feature>
<feature type="compositionally biased region" description="Polar residues" evidence="1">
    <location>
        <begin position="2773"/>
        <end position="2782"/>
    </location>
</feature>
<feature type="compositionally biased region" description="Basic and acidic residues" evidence="1">
    <location>
        <begin position="3449"/>
        <end position="3463"/>
    </location>
</feature>
<feature type="region of interest" description="Disordered" evidence="1">
    <location>
        <begin position="1632"/>
        <end position="1654"/>
    </location>
</feature>
<feature type="compositionally biased region" description="Low complexity" evidence="1">
    <location>
        <begin position="251"/>
        <end position="268"/>
    </location>
</feature>
<feature type="compositionally biased region" description="Polar residues" evidence="1">
    <location>
        <begin position="70"/>
        <end position="97"/>
    </location>
</feature>
<reference evidence="2 3" key="1">
    <citation type="journal article" date="2022" name="bioRxiv">
        <title>Genomics of Preaxostyla Flagellates Illuminates Evolutionary Transitions and the Path Towards Mitochondrial Loss.</title>
        <authorList>
            <person name="Novak L.V.F."/>
            <person name="Treitli S.C."/>
            <person name="Pyrih J."/>
            <person name="Halakuc P."/>
            <person name="Pipaliya S.V."/>
            <person name="Vacek V."/>
            <person name="Brzon O."/>
            <person name="Soukal P."/>
            <person name="Eme L."/>
            <person name="Dacks J.B."/>
            <person name="Karnkowska A."/>
            <person name="Elias M."/>
            <person name="Hampl V."/>
        </authorList>
    </citation>
    <scope>NUCLEOTIDE SEQUENCE [LARGE SCALE GENOMIC DNA]</scope>
    <source>
        <strain evidence="2">NAU3</strain>
        <tissue evidence="2">Gut</tissue>
    </source>
</reference>
<feature type="compositionally biased region" description="Pro residues" evidence="1">
    <location>
        <begin position="2636"/>
        <end position="2645"/>
    </location>
</feature>
<evidence type="ECO:0000313" key="3">
    <source>
        <dbReference type="Proteomes" id="UP001281761"/>
    </source>
</evidence>
<feature type="compositionally biased region" description="Basic residues" evidence="1">
    <location>
        <begin position="838"/>
        <end position="848"/>
    </location>
</feature>
<feature type="compositionally biased region" description="Pro residues" evidence="1">
    <location>
        <begin position="2729"/>
        <end position="2751"/>
    </location>
</feature>